<dbReference type="GO" id="GO:0005975">
    <property type="term" value="P:carbohydrate metabolic process"/>
    <property type="evidence" value="ECO:0007669"/>
    <property type="project" value="InterPro"/>
</dbReference>
<dbReference type="GO" id="GO:0016740">
    <property type="term" value="F:transferase activity"/>
    <property type="evidence" value="ECO:0007669"/>
    <property type="project" value="UniProtKB-KW"/>
</dbReference>
<proteinExistence type="predicted"/>
<dbReference type="InParanoid" id="A0A263D3B8"/>
<comment type="caution">
    <text evidence="1">The sequence shown here is derived from an EMBL/GenBank/DDBJ whole genome shotgun (WGS) entry which is preliminary data.</text>
</comment>
<protein>
    <submittedName>
        <fullName evidence="1">Prenyltransferase</fullName>
    </submittedName>
</protein>
<dbReference type="Gene3D" id="1.50.10.10">
    <property type="match status" value="1"/>
</dbReference>
<dbReference type="OrthoDB" id="5175804at2"/>
<evidence type="ECO:0000313" key="2">
    <source>
        <dbReference type="Proteomes" id="UP000242444"/>
    </source>
</evidence>
<sequence length="328" mass="36226">MNTEATANTILALQRPNGAIPYDEQGGLDPWNHVEAAMGLDVAARHDAAARAYLWLRHLQNNDGSWYSQYRHGEPVNADLDANFTAYIAVGVLHHYLTTGDMTFLADLWPAVDRAITFVLTLQRESGEFAWRWSPEHGLRDTTLLAGNCSIHHALRSASTLADITGNRRPQWTESADQLQNAITTQPDSFTPKPHAMDWYYPVLGGVLEDAAATTHLAVGWNRFVVPGHGVRCVRHEPWVTGGETAELALTLAVRGDTHRASQVFATLQRLRTADGDYWTGHNYSTDNLWPLERTTWTSGAALLAHAAITGHHSTCRTFGVRSVNSVS</sequence>
<dbReference type="InterPro" id="IPR012341">
    <property type="entry name" value="6hp_glycosidase-like_sf"/>
</dbReference>
<reference evidence="1 2" key="1">
    <citation type="submission" date="2017-07" db="EMBL/GenBank/DDBJ databases">
        <title>Amycolatopsis antarcticus sp. nov., isolated from the surface of an Antarcticus brown macroalga.</title>
        <authorList>
            <person name="Wang J."/>
            <person name="Leiva S."/>
            <person name="Huang J."/>
            <person name="Huang Y."/>
        </authorList>
    </citation>
    <scope>NUCLEOTIDE SEQUENCE [LARGE SCALE GENOMIC DNA]</scope>
    <source>
        <strain evidence="1 2">AU-G6</strain>
    </source>
</reference>
<dbReference type="Proteomes" id="UP000242444">
    <property type="component" value="Unassembled WGS sequence"/>
</dbReference>
<dbReference type="EMBL" id="NKYE01000009">
    <property type="protein sequence ID" value="OZM72117.1"/>
    <property type="molecule type" value="Genomic_DNA"/>
</dbReference>
<dbReference type="InterPro" id="IPR008928">
    <property type="entry name" value="6-hairpin_glycosidase_sf"/>
</dbReference>
<gene>
    <name evidence="1" type="ORF">CFN78_16385</name>
</gene>
<dbReference type="SUPFAM" id="SSF48208">
    <property type="entry name" value="Six-hairpin glycosidases"/>
    <property type="match status" value="1"/>
</dbReference>
<evidence type="ECO:0000313" key="1">
    <source>
        <dbReference type="EMBL" id="OZM72117.1"/>
    </source>
</evidence>
<organism evidence="1 2">
    <name type="scientific">Amycolatopsis antarctica</name>
    <dbReference type="NCBI Taxonomy" id="1854586"/>
    <lineage>
        <taxon>Bacteria</taxon>
        <taxon>Bacillati</taxon>
        <taxon>Actinomycetota</taxon>
        <taxon>Actinomycetes</taxon>
        <taxon>Pseudonocardiales</taxon>
        <taxon>Pseudonocardiaceae</taxon>
        <taxon>Amycolatopsis</taxon>
    </lineage>
</organism>
<name>A0A263D3B8_9PSEU</name>
<keyword evidence="1" id="KW-0808">Transferase</keyword>
<accession>A0A263D3B8</accession>
<dbReference type="RefSeq" id="WP_094863688.1">
    <property type="nucleotide sequence ID" value="NZ_NKYE01000009.1"/>
</dbReference>
<keyword evidence="2" id="KW-1185">Reference proteome</keyword>
<dbReference type="AlphaFoldDB" id="A0A263D3B8"/>